<dbReference type="GO" id="GO:0009228">
    <property type="term" value="P:thiamine biosynthetic process"/>
    <property type="evidence" value="ECO:0007669"/>
    <property type="project" value="InterPro"/>
</dbReference>
<keyword evidence="4" id="KW-0808">Transferase</keyword>
<dbReference type="PANTHER" id="PTHR20858:SF17">
    <property type="entry name" value="HYDROXYMETHYLPYRIMIDINE_PHOSPHOMETHYLPYRIMIDINE KINASE THI20-RELATED"/>
    <property type="match status" value="1"/>
</dbReference>
<dbReference type="RefSeq" id="WP_015260187.1">
    <property type="nucleotide sequence ID" value="NC_019902.2"/>
</dbReference>
<dbReference type="GO" id="GO:0009229">
    <property type="term" value="P:thiamine diphosphate biosynthetic process"/>
    <property type="evidence" value="ECO:0007669"/>
    <property type="project" value="UniProtKB-UniPathway"/>
</dbReference>
<dbReference type="GO" id="GO:0008972">
    <property type="term" value="F:phosphomethylpyrimidine kinase activity"/>
    <property type="evidence" value="ECO:0007669"/>
    <property type="project" value="InterPro"/>
</dbReference>
<evidence type="ECO:0000256" key="1">
    <source>
        <dbReference type="ARBA" id="ARBA00004948"/>
    </source>
</evidence>
<evidence type="ECO:0000313" key="4">
    <source>
        <dbReference type="EMBL" id="AGA35088.1"/>
    </source>
</evidence>
<proteinExistence type="predicted"/>
<dbReference type="InterPro" id="IPR029056">
    <property type="entry name" value="Ribokinase-like"/>
</dbReference>
<reference evidence="4" key="1">
    <citation type="submission" date="2015-12" db="EMBL/GenBank/DDBJ databases">
        <authorList>
            <person name="Tikhonova T.V."/>
            <person name="Pavlov A.R."/>
            <person name="Beletsky A.V."/>
            <person name="Mardanov A.V."/>
            <person name="Sorokin D.Y."/>
            <person name="Ravin N.V."/>
            <person name="Popov V.O."/>
        </authorList>
    </citation>
    <scope>NUCLEOTIDE SEQUENCE</scope>
    <source>
        <strain evidence="4">DSM 14787</strain>
    </source>
</reference>
<dbReference type="Pfam" id="PF08543">
    <property type="entry name" value="Phos_pyr_kin"/>
    <property type="match status" value="1"/>
</dbReference>
<dbReference type="InterPro" id="IPR013749">
    <property type="entry name" value="PM/HMP-P_kinase-1"/>
</dbReference>
<keyword evidence="5" id="KW-1185">Reference proteome</keyword>
<evidence type="ECO:0000259" key="3">
    <source>
        <dbReference type="Pfam" id="PF08543"/>
    </source>
</evidence>
<dbReference type="Gene3D" id="3.40.1190.20">
    <property type="match status" value="1"/>
</dbReference>
<dbReference type="OrthoDB" id="9810880at2"/>
<gene>
    <name evidence="4" type="primary">thiDE [H]</name>
    <name evidence="4" type="ordered locus">TVNIR_3452</name>
</gene>
<organism evidence="4 5">
    <name type="scientific">Thioalkalivibrio nitratireducens (strain DSM 14787 / UNIQEM 213 / ALEN2)</name>
    <dbReference type="NCBI Taxonomy" id="1255043"/>
    <lineage>
        <taxon>Bacteria</taxon>
        <taxon>Pseudomonadati</taxon>
        <taxon>Pseudomonadota</taxon>
        <taxon>Gammaproteobacteria</taxon>
        <taxon>Chromatiales</taxon>
        <taxon>Ectothiorhodospiraceae</taxon>
        <taxon>Thioalkalivibrio</taxon>
    </lineage>
</organism>
<dbReference type="EMBL" id="CP003989">
    <property type="protein sequence ID" value="AGA35088.1"/>
    <property type="molecule type" value="Genomic_DNA"/>
</dbReference>
<dbReference type="InterPro" id="IPR004399">
    <property type="entry name" value="HMP/HMP-P_kinase_dom"/>
</dbReference>
<dbReference type="eggNOG" id="COG0351">
    <property type="taxonomic scope" value="Bacteria"/>
</dbReference>
<dbReference type="Proteomes" id="UP000010809">
    <property type="component" value="Chromosome"/>
</dbReference>
<feature type="domain" description="Pyridoxamine kinase/Phosphomethylpyrimidine kinase" evidence="3">
    <location>
        <begin position="14"/>
        <end position="258"/>
    </location>
</feature>
<dbReference type="GO" id="GO:0005829">
    <property type="term" value="C:cytosol"/>
    <property type="evidence" value="ECO:0007669"/>
    <property type="project" value="TreeGrafter"/>
</dbReference>
<dbReference type="PATRIC" id="fig|1255043.3.peg.3483"/>
<accession>L0E1A8</accession>
<dbReference type="AlphaFoldDB" id="L0E1A8"/>
<dbReference type="GO" id="GO:0008902">
    <property type="term" value="F:hydroxymethylpyrimidine kinase activity"/>
    <property type="evidence" value="ECO:0007669"/>
    <property type="project" value="UniProtKB-EC"/>
</dbReference>
<evidence type="ECO:0000313" key="5">
    <source>
        <dbReference type="Proteomes" id="UP000010809"/>
    </source>
</evidence>
<keyword evidence="4" id="KW-0418">Kinase</keyword>
<dbReference type="PANTHER" id="PTHR20858">
    <property type="entry name" value="PHOSPHOMETHYLPYRIMIDINE KINASE"/>
    <property type="match status" value="1"/>
</dbReference>
<dbReference type="UniPathway" id="UPA00060">
    <property type="reaction ID" value="UER00138"/>
</dbReference>
<dbReference type="KEGG" id="tni:TVNIR_3452"/>
<sequence>MHRPTIALTIAGSDPGGGAGLQADLTTFTRLGVHGATAITAITVQDTRDVADFDVLPARRLADQIEITLADLPVAAIKIGMLGSAENVETVAAILAAHPHIPVVLDPVMVAGGGSELATRAVVDLTRERLLPRATVVTPNTPEAARLSGHDDARRWGETLRALGARNVLITGGDAPADAEANRQSLPPIVNVLYREDGHMRRFELPRLPPSFHGSGCTLAAAIAAFLARGRDLEPAIIEAQGFMTEAIATGYAPGRGQHVPNRLCPQAG</sequence>
<dbReference type="NCBIfam" id="TIGR00097">
    <property type="entry name" value="HMP-P_kinase"/>
    <property type="match status" value="1"/>
</dbReference>
<dbReference type="HOGENOM" id="CLU_020520_0_2_6"/>
<evidence type="ECO:0000256" key="2">
    <source>
        <dbReference type="ARBA" id="ARBA00012135"/>
    </source>
</evidence>
<dbReference type="SUPFAM" id="SSF53613">
    <property type="entry name" value="Ribokinase-like"/>
    <property type="match status" value="1"/>
</dbReference>
<dbReference type="CDD" id="cd01169">
    <property type="entry name" value="HMPP_kinase"/>
    <property type="match status" value="1"/>
</dbReference>
<comment type="pathway">
    <text evidence="1">Cofactor biosynthesis; thiamine diphosphate biosynthesis.</text>
</comment>
<protein>
    <recommendedName>
        <fullName evidence="2">hydroxymethylpyrimidine kinase</fullName>
        <ecNumber evidence="2">2.7.1.49</ecNumber>
    </recommendedName>
</protein>
<dbReference type="STRING" id="1255043.TVNIR_3452"/>
<name>L0E1A8_THIND</name>
<dbReference type="EC" id="2.7.1.49" evidence="2"/>